<proteinExistence type="predicted"/>
<reference evidence="1" key="1">
    <citation type="journal article" date="2021" name="Genome Biol. Evol.">
        <title>The assembled and annotated genome of the fairy-ring fungus Marasmius oreades.</title>
        <authorList>
            <person name="Hiltunen M."/>
            <person name="Ament-Velasquez S.L."/>
            <person name="Johannesson H."/>
        </authorList>
    </citation>
    <scope>NUCLEOTIDE SEQUENCE</scope>
    <source>
        <strain evidence="1">03SP1</strain>
    </source>
</reference>
<name>A0A9P7S4X6_9AGAR</name>
<dbReference type="OrthoDB" id="2576082at2759"/>
<dbReference type="RefSeq" id="XP_043011959.1">
    <property type="nucleotide sequence ID" value="XM_043150869.1"/>
</dbReference>
<keyword evidence="2" id="KW-1185">Reference proteome</keyword>
<gene>
    <name evidence="1" type="ORF">E1B28_006228</name>
</gene>
<dbReference type="AlphaFoldDB" id="A0A9P7S4X6"/>
<accession>A0A9P7S4X6</accession>
<sequence length="170" mass="19115">MYTLDFTIDDSSPLIYYVPQENAWSQKDPHNERSAPNYHSQTLTVTYTRNATASFLFNGTSLTITGGRRPGYGNFTVTIDGSIFELTADEATEQYKQTIFETHDLKQGLHHVRLTNTDTQGRGFDIDSVRTSKISSTQLHPRNINLIAGPIFILDHADVYDSGAHIVFLE</sequence>
<dbReference type="Proteomes" id="UP001049176">
    <property type="component" value="Chromosome 3"/>
</dbReference>
<dbReference type="KEGG" id="more:E1B28_006228"/>
<organism evidence="1 2">
    <name type="scientific">Marasmius oreades</name>
    <name type="common">fairy-ring Marasmius</name>
    <dbReference type="NCBI Taxonomy" id="181124"/>
    <lineage>
        <taxon>Eukaryota</taxon>
        <taxon>Fungi</taxon>
        <taxon>Dikarya</taxon>
        <taxon>Basidiomycota</taxon>
        <taxon>Agaricomycotina</taxon>
        <taxon>Agaricomycetes</taxon>
        <taxon>Agaricomycetidae</taxon>
        <taxon>Agaricales</taxon>
        <taxon>Marasmiineae</taxon>
        <taxon>Marasmiaceae</taxon>
        <taxon>Marasmius</taxon>
    </lineage>
</organism>
<protein>
    <submittedName>
        <fullName evidence="1">Uncharacterized protein</fullName>
    </submittedName>
</protein>
<dbReference type="GeneID" id="66075304"/>
<comment type="caution">
    <text evidence="1">The sequence shown here is derived from an EMBL/GenBank/DDBJ whole genome shotgun (WGS) entry which is preliminary data.</text>
</comment>
<evidence type="ECO:0000313" key="1">
    <source>
        <dbReference type="EMBL" id="KAG7095489.1"/>
    </source>
</evidence>
<dbReference type="Gene3D" id="2.60.120.260">
    <property type="entry name" value="Galactose-binding domain-like"/>
    <property type="match status" value="1"/>
</dbReference>
<evidence type="ECO:0000313" key="2">
    <source>
        <dbReference type="Proteomes" id="UP001049176"/>
    </source>
</evidence>
<dbReference type="EMBL" id="CM032183">
    <property type="protein sequence ID" value="KAG7095489.1"/>
    <property type="molecule type" value="Genomic_DNA"/>
</dbReference>